<feature type="transmembrane region" description="Helical" evidence="9">
    <location>
        <begin position="329"/>
        <end position="352"/>
    </location>
</feature>
<dbReference type="InterPro" id="IPR004501">
    <property type="entry name" value="PTS_EIIC_3"/>
</dbReference>
<evidence type="ECO:0000256" key="2">
    <source>
        <dbReference type="ARBA" id="ARBA00022448"/>
    </source>
</evidence>
<dbReference type="NCBIfam" id="TIGR00410">
    <property type="entry name" value="lacE"/>
    <property type="match status" value="1"/>
</dbReference>
<feature type="transmembrane region" description="Helical" evidence="9">
    <location>
        <begin position="179"/>
        <end position="202"/>
    </location>
</feature>
<dbReference type="GO" id="GO:0005886">
    <property type="term" value="C:plasma membrane"/>
    <property type="evidence" value="ECO:0007669"/>
    <property type="project" value="UniProtKB-SubCell"/>
</dbReference>
<keyword evidence="5 9" id="KW-0812">Transmembrane</keyword>
<comment type="subcellular location">
    <subcellularLocation>
        <location evidence="1">Cell membrane</location>
        <topology evidence="1">Multi-pass membrane protein</topology>
    </subcellularLocation>
</comment>
<feature type="transmembrane region" description="Helical" evidence="9">
    <location>
        <begin position="135"/>
        <end position="159"/>
    </location>
</feature>
<keyword evidence="3 8" id="KW-1003">Cell membrane</keyword>
<dbReference type="Proteomes" id="UP000515856">
    <property type="component" value="Chromosome"/>
</dbReference>
<dbReference type="KEGG" id="ehn:H9Q80_11535"/>
<evidence type="ECO:0000256" key="9">
    <source>
        <dbReference type="SAM" id="Phobius"/>
    </source>
</evidence>
<sequence length="433" mass="47686">MITIIADKLQKYLLPVANKIGSNRYLLAIKDAFLISLPFTMFGSIILALVNIPFLNKLIAEDTIAAIQAAAAPIQNVTFNVIAVIVVLGIGYSLGKYYKSNPIYTAISSLIGFLMVTPTTTLFEENVVTGVYELNNLGTMAIFSGIIMAILCTETYRWVVEKNLVIKMPDSVPQLVADSFSSFIPVGAVLSISFIIQLGFSFTGFQTMNAFIYEMIQIPISRIGSSFTATMIAGALCNLFWFFGLHGNSIVYNSVLSPIFKALSIENLAAFQAHKMIPNVITEEFAFYFGGFNGSFIAYPILICIIIFFKKKKEWKKLAEVSMVPGIFSIYEPIVFGLPLMLNPIMLIPMLLTPMLSCAISYFAMTVGLVPLCTGVSIPWTTPMILSGIITTNSLQGGILQIVIIAVLTVLWYVFLKIAYNGDKDKEKKIENE</sequence>
<feature type="transmembrane region" description="Helical" evidence="9">
    <location>
        <begin position="101"/>
        <end position="123"/>
    </location>
</feature>
<dbReference type="PANTHER" id="PTHR33989">
    <property type="match status" value="1"/>
</dbReference>
<gene>
    <name evidence="11" type="ORF">H9Q80_11535</name>
</gene>
<feature type="transmembrane region" description="Helical" evidence="9">
    <location>
        <begin position="223"/>
        <end position="244"/>
    </location>
</feature>
<keyword evidence="6 9" id="KW-1133">Transmembrane helix</keyword>
<proteinExistence type="predicted"/>
<name>A0A7G9GJC8_9FIRM</name>
<dbReference type="GO" id="GO:0008982">
    <property type="term" value="F:protein-N(PI)-phosphohistidine-sugar phosphotransferase activity"/>
    <property type="evidence" value="ECO:0007669"/>
    <property type="project" value="UniProtKB-UniRule"/>
</dbReference>
<evidence type="ECO:0000259" key="10">
    <source>
        <dbReference type="PROSITE" id="PS51105"/>
    </source>
</evidence>
<dbReference type="EMBL" id="CP060636">
    <property type="protein sequence ID" value="QNM10910.1"/>
    <property type="molecule type" value="Genomic_DNA"/>
</dbReference>
<evidence type="ECO:0000313" key="11">
    <source>
        <dbReference type="EMBL" id="QNM10910.1"/>
    </source>
</evidence>
<keyword evidence="2 8" id="KW-0813">Transport</keyword>
<feature type="transmembrane region" description="Helical" evidence="9">
    <location>
        <begin position="359"/>
        <end position="378"/>
    </location>
</feature>
<dbReference type="InterPro" id="IPR004796">
    <property type="entry name" value="PTS_IIC_cello"/>
</dbReference>
<dbReference type="GO" id="GO:1901264">
    <property type="term" value="P:carbohydrate derivative transport"/>
    <property type="evidence" value="ECO:0007669"/>
    <property type="project" value="TreeGrafter"/>
</dbReference>
<accession>A0A7G9GJC8</accession>
<keyword evidence="12" id="KW-1185">Reference proteome</keyword>
<feature type="transmembrane region" description="Helical" evidence="9">
    <location>
        <begin position="32"/>
        <end position="56"/>
    </location>
</feature>
<dbReference type="InterPro" id="IPR051088">
    <property type="entry name" value="PTS_Sugar-EIIC/EIIB"/>
</dbReference>
<feature type="transmembrane region" description="Helical" evidence="9">
    <location>
        <begin position="77"/>
        <end position="95"/>
    </location>
</feature>
<dbReference type="RefSeq" id="WP_158552216.1">
    <property type="nucleotide sequence ID" value="NZ_CP060636.1"/>
</dbReference>
<reference evidence="11 12" key="1">
    <citation type="submission" date="2020-08" db="EMBL/GenBank/DDBJ databases">
        <authorList>
            <person name="Liu C."/>
            <person name="Sun Q."/>
        </authorList>
    </citation>
    <scope>NUCLEOTIDE SEQUENCE [LARGE SCALE GENOMIC DNA]</scope>
    <source>
        <strain evidence="11 12">NSJ-61</strain>
    </source>
</reference>
<feature type="transmembrane region" description="Helical" evidence="9">
    <location>
        <begin position="285"/>
        <end position="309"/>
    </location>
</feature>
<evidence type="ECO:0000313" key="12">
    <source>
        <dbReference type="Proteomes" id="UP000515856"/>
    </source>
</evidence>
<evidence type="ECO:0000256" key="5">
    <source>
        <dbReference type="ARBA" id="ARBA00022692"/>
    </source>
</evidence>
<organism evidence="11 12">
    <name type="scientific">[Eubacterium] hominis</name>
    <dbReference type="NCBI Taxonomy" id="2764325"/>
    <lineage>
        <taxon>Bacteria</taxon>
        <taxon>Bacillati</taxon>
        <taxon>Bacillota</taxon>
        <taxon>Erysipelotrichia</taxon>
        <taxon>Erysipelotrichales</taxon>
        <taxon>Erysipelotrichaceae</taxon>
        <taxon>Amedibacillus</taxon>
    </lineage>
</organism>
<dbReference type="Pfam" id="PF02378">
    <property type="entry name" value="PTS_EIIC"/>
    <property type="match status" value="1"/>
</dbReference>
<dbReference type="InterPro" id="IPR003352">
    <property type="entry name" value="PTS_EIIC"/>
</dbReference>
<dbReference type="PROSITE" id="PS51105">
    <property type="entry name" value="PTS_EIIC_TYPE_3"/>
    <property type="match status" value="1"/>
</dbReference>
<keyword evidence="7 8" id="KW-0472">Membrane</keyword>
<evidence type="ECO:0000256" key="3">
    <source>
        <dbReference type="ARBA" id="ARBA00022475"/>
    </source>
</evidence>
<dbReference type="PIRSF" id="PIRSF006351">
    <property type="entry name" value="PTS_EIIC-Cellobiose"/>
    <property type="match status" value="1"/>
</dbReference>
<dbReference type="AlphaFoldDB" id="A0A7G9GJC8"/>
<evidence type="ECO:0000256" key="6">
    <source>
        <dbReference type="ARBA" id="ARBA00022989"/>
    </source>
</evidence>
<evidence type="ECO:0000256" key="4">
    <source>
        <dbReference type="ARBA" id="ARBA00022597"/>
    </source>
</evidence>
<keyword evidence="4 8" id="KW-0762">Sugar transport</keyword>
<evidence type="ECO:0000256" key="1">
    <source>
        <dbReference type="ARBA" id="ARBA00004651"/>
    </source>
</evidence>
<evidence type="ECO:0000256" key="8">
    <source>
        <dbReference type="PIRNR" id="PIRNR006351"/>
    </source>
</evidence>
<protein>
    <recommendedName>
        <fullName evidence="8">Permease IIC component</fullName>
    </recommendedName>
</protein>
<feature type="transmembrane region" description="Helical" evidence="9">
    <location>
        <begin position="398"/>
        <end position="420"/>
    </location>
</feature>
<dbReference type="GO" id="GO:0009401">
    <property type="term" value="P:phosphoenolpyruvate-dependent sugar phosphotransferase system"/>
    <property type="evidence" value="ECO:0007669"/>
    <property type="project" value="InterPro"/>
</dbReference>
<dbReference type="PANTHER" id="PTHR33989:SF4">
    <property type="entry name" value="PTS SYSTEM N,N'-DIACETYLCHITOBIOSE-SPECIFIC EIIC COMPONENT"/>
    <property type="match status" value="1"/>
</dbReference>
<comment type="function">
    <text evidence="8">The phosphoenolpyruvate-dependent sugar phosphotransferase system (PTS), a major carbohydrate active -transport system, catalyzes the phosphorylation of incoming sugar substrates concomitant with their translocation across the cell membrane.</text>
</comment>
<feature type="domain" description="PTS EIIC type-3" evidence="10">
    <location>
        <begin position="9"/>
        <end position="415"/>
    </location>
</feature>
<evidence type="ECO:0000256" key="7">
    <source>
        <dbReference type="ARBA" id="ARBA00023136"/>
    </source>
</evidence>